<proteinExistence type="predicted"/>
<dbReference type="STRING" id="1045774.SAMN05421872_105185"/>
<evidence type="ECO:0000313" key="4">
    <source>
        <dbReference type="Proteomes" id="UP000199034"/>
    </source>
</evidence>
<evidence type="ECO:0000256" key="1">
    <source>
        <dbReference type="SAM" id="MobiDB-lite"/>
    </source>
</evidence>
<feature type="compositionally biased region" description="Pro residues" evidence="1">
    <location>
        <begin position="419"/>
        <end position="429"/>
    </location>
</feature>
<evidence type="ECO:0008006" key="5">
    <source>
        <dbReference type="Google" id="ProtNLM"/>
    </source>
</evidence>
<reference evidence="3 4" key="1">
    <citation type="submission" date="2016-10" db="EMBL/GenBank/DDBJ databases">
        <authorList>
            <person name="de Groot N.N."/>
        </authorList>
    </citation>
    <scope>NUCLEOTIDE SEQUENCE [LARGE SCALE GENOMIC DNA]</scope>
    <source>
        <strain evidence="3 4">CGMCC 4.6858</strain>
    </source>
</reference>
<dbReference type="EMBL" id="FMZM01000005">
    <property type="protein sequence ID" value="SDD00619.1"/>
    <property type="molecule type" value="Genomic_DNA"/>
</dbReference>
<feature type="compositionally biased region" description="Low complexity" evidence="1">
    <location>
        <begin position="430"/>
        <end position="447"/>
    </location>
</feature>
<dbReference type="RefSeq" id="WP_090855048.1">
    <property type="nucleotide sequence ID" value="NZ_FMZM01000005.1"/>
</dbReference>
<organism evidence="3 4">
    <name type="scientific">Nocardioides lianchengensis</name>
    <dbReference type="NCBI Taxonomy" id="1045774"/>
    <lineage>
        <taxon>Bacteria</taxon>
        <taxon>Bacillati</taxon>
        <taxon>Actinomycetota</taxon>
        <taxon>Actinomycetes</taxon>
        <taxon>Propionibacteriales</taxon>
        <taxon>Nocardioidaceae</taxon>
        <taxon>Nocardioides</taxon>
    </lineage>
</organism>
<dbReference type="OrthoDB" id="5242307at2"/>
<feature type="signal peptide" evidence="2">
    <location>
        <begin position="1"/>
        <end position="25"/>
    </location>
</feature>
<keyword evidence="4" id="KW-1185">Reference proteome</keyword>
<accession>A0A1G6R7L0</accession>
<feature type="chain" id="PRO_5043691370" description="Peptidase MA superfamily protein" evidence="2">
    <location>
        <begin position="26"/>
        <end position="447"/>
    </location>
</feature>
<protein>
    <recommendedName>
        <fullName evidence="5">Peptidase MA superfamily protein</fullName>
    </recommendedName>
</protein>
<dbReference type="AlphaFoldDB" id="A0A1G6R7L0"/>
<evidence type="ECO:0000256" key="2">
    <source>
        <dbReference type="SAM" id="SignalP"/>
    </source>
</evidence>
<sequence>MPIVRSSLLPGVLAALLALPGCSLAGGDDPVPPEPSTSSYAAPPDVVAGVEQALRRRARAVVDANPEAFDRGVRGEAGFREQQRTWFANLRQLPVGELRYTVDPGALLRDGDDYWVVVEEHLRLAGYDAVPVVSRDRYRFRPSRRNPDRMVLTSVTDEAWERDNGVRPQPWDLGPVEVRSGAGVLGIFDAGSLPDAGPLVRSVERGIDDVAAVVPYEWSRSVVVYALSDPTFLASIPDVPGGDPDDLDGVAFPVTAAPGEEASAAYRFALHPRMLDRRGAARDRLVRHELTHVALGAHDDRAPVWLSEGLAEYVSAQPMAPQDRRVPARAVRAAEAGFDALPADDSFNGGEESETNYALAWFACEYLARSFDEATLWTLLDQLGAGGVDVDQLLRDQLRVGPKRLAQRAGELIVAEYGDPPPVVPPTPTAPAETAPATPSSVVPPAG</sequence>
<dbReference type="Proteomes" id="UP000199034">
    <property type="component" value="Unassembled WGS sequence"/>
</dbReference>
<name>A0A1G6R7L0_9ACTN</name>
<keyword evidence="2" id="KW-0732">Signal</keyword>
<evidence type="ECO:0000313" key="3">
    <source>
        <dbReference type="EMBL" id="SDD00619.1"/>
    </source>
</evidence>
<feature type="region of interest" description="Disordered" evidence="1">
    <location>
        <begin position="416"/>
        <end position="447"/>
    </location>
</feature>
<gene>
    <name evidence="3" type="ORF">SAMN05421872_105185</name>
</gene>